<accession>A0AAW7M4N2</accession>
<dbReference type="RefSeq" id="WP_301119068.1">
    <property type="nucleotide sequence ID" value="NZ_JAUHPX010000003.1"/>
</dbReference>
<dbReference type="EMBL" id="JAUHPX010000003">
    <property type="protein sequence ID" value="MDN4487733.1"/>
    <property type="molecule type" value="Genomic_DNA"/>
</dbReference>
<protein>
    <recommendedName>
        <fullName evidence="3">DUF559 domain-containing protein</fullName>
    </recommendedName>
</protein>
<reference evidence="1" key="1">
    <citation type="submission" date="2023-06" db="EMBL/GenBank/DDBJ databases">
        <title>Sysu t00039.</title>
        <authorList>
            <person name="Gao L."/>
            <person name="Fang B.-Z."/>
            <person name="Li W.-J."/>
        </authorList>
    </citation>
    <scope>NUCLEOTIDE SEQUENCE</scope>
    <source>
        <strain evidence="1">SYSU T00039</strain>
    </source>
</reference>
<gene>
    <name evidence="1" type="ORF">QQX10_06080</name>
</gene>
<evidence type="ECO:0008006" key="3">
    <source>
        <dbReference type="Google" id="ProtNLM"/>
    </source>
</evidence>
<comment type="caution">
    <text evidence="1">The sequence shown here is derived from an EMBL/GenBank/DDBJ whole genome shotgun (WGS) entry which is preliminary data.</text>
</comment>
<dbReference type="AlphaFoldDB" id="A0AAW7M4N2"/>
<sequence>MSFADLTAFASRDGLARAIADRRIVRLLPDQYTSPLHAAGWRPRSLAALRWAGSSSGLAGVSALSAWGAVDSPGTVSLVAPWDSRPRGPAWLRVRRKVSMPGLLDVAGLRVVDPATAVLQAHAELPAGSRAEALYAPMRLGLVSPQDIWDALARTPRLTARRELVARLADAESGAESYLEERGGRSVLRGPDFAGLERQHRIEVDGQRFRIDSFDATTLTAIEFDGERGHSSPAERRKDAIRDALLASVGVLTLRFTYPDVMGRPAWCREVALRTLRARSATPASVLAVPERARLAENQY</sequence>
<evidence type="ECO:0000313" key="1">
    <source>
        <dbReference type="EMBL" id="MDN4487733.1"/>
    </source>
</evidence>
<dbReference type="Proteomes" id="UP001172737">
    <property type="component" value="Unassembled WGS sequence"/>
</dbReference>
<evidence type="ECO:0000313" key="2">
    <source>
        <dbReference type="Proteomes" id="UP001172737"/>
    </source>
</evidence>
<keyword evidence="2" id="KW-1185">Reference proteome</keyword>
<name>A0AAW7M4N2_9MICO</name>
<proteinExistence type="predicted"/>
<organism evidence="1 2">
    <name type="scientific">Demequina lignilytica</name>
    <dbReference type="NCBI Taxonomy" id="3051663"/>
    <lineage>
        <taxon>Bacteria</taxon>
        <taxon>Bacillati</taxon>
        <taxon>Actinomycetota</taxon>
        <taxon>Actinomycetes</taxon>
        <taxon>Micrococcales</taxon>
        <taxon>Demequinaceae</taxon>
        <taxon>Demequina</taxon>
    </lineage>
</organism>
<dbReference type="Gene3D" id="3.40.960.10">
    <property type="entry name" value="VSR Endonuclease"/>
    <property type="match status" value="1"/>
</dbReference>